<feature type="compositionally biased region" description="Low complexity" evidence="10">
    <location>
        <begin position="452"/>
        <end position="475"/>
    </location>
</feature>
<dbReference type="EC" id="2.3.2.27" evidence="13"/>
<evidence type="ECO:0000313" key="14">
    <source>
        <dbReference type="Proteomes" id="UP001224775"/>
    </source>
</evidence>
<dbReference type="InterPro" id="IPR001841">
    <property type="entry name" value="Znf_RING"/>
</dbReference>
<feature type="compositionally biased region" description="Low complexity" evidence="10">
    <location>
        <begin position="792"/>
        <end position="802"/>
    </location>
</feature>
<dbReference type="CDD" id="cd16618">
    <property type="entry name" value="mRING-HC-C4C4_CNOT4"/>
    <property type="match status" value="1"/>
</dbReference>
<name>A0AAD8Y1C3_9STRA</name>
<dbReference type="FunFam" id="3.30.40.10:FF:000006">
    <property type="entry name" value="CCR4-NOT transcription complex subunit 4"/>
    <property type="match status" value="1"/>
</dbReference>
<evidence type="ECO:0000256" key="10">
    <source>
        <dbReference type="SAM" id="MobiDB-lite"/>
    </source>
</evidence>
<dbReference type="InterPro" id="IPR034261">
    <property type="entry name" value="CNOT4_RRM"/>
</dbReference>
<dbReference type="GO" id="GO:0003723">
    <property type="term" value="F:RNA binding"/>
    <property type="evidence" value="ECO:0007669"/>
    <property type="project" value="UniProtKB-UniRule"/>
</dbReference>
<dbReference type="Gene3D" id="3.30.70.330">
    <property type="match status" value="1"/>
</dbReference>
<dbReference type="EMBL" id="JATAAI010000025">
    <property type="protein sequence ID" value="KAK1737597.1"/>
    <property type="molecule type" value="Genomic_DNA"/>
</dbReference>
<dbReference type="GO" id="GO:0005634">
    <property type="term" value="C:nucleus"/>
    <property type="evidence" value="ECO:0007669"/>
    <property type="project" value="UniProtKB-SubCell"/>
</dbReference>
<dbReference type="GO" id="GO:0008270">
    <property type="term" value="F:zinc ion binding"/>
    <property type="evidence" value="ECO:0007669"/>
    <property type="project" value="UniProtKB-KW"/>
</dbReference>
<evidence type="ECO:0000256" key="1">
    <source>
        <dbReference type="ARBA" id="ARBA00004123"/>
    </source>
</evidence>
<dbReference type="Gene3D" id="3.30.40.10">
    <property type="entry name" value="Zinc/RING finger domain, C3HC4 (zinc finger)"/>
    <property type="match status" value="1"/>
</dbReference>
<feature type="region of interest" description="Disordered" evidence="10">
    <location>
        <begin position="792"/>
        <end position="814"/>
    </location>
</feature>
<dbReference type="InterPro" id="IPR035979">
    <property type="entry name" value="RBD_domain_sf"/>
</dbReference>
<dbReference type="SUPFAM" id="SSF54928">
    <property type="entry name" value="RNA-binding domain, RBD"/>
    <property type="match status" value="1"/>
</dbReference>
<feature type="region of interest" description="Disordered" evidence="10">
    <location>
        <begin position="677"/>
        <end position="717"/>
    </location>
</feature>
<evidence type="ECO:0000256" key="8">
    <source>
        <dbReference type="PROSITE-ProRule" id="PRU00175"/>
    </source>
</evidence>
<keyword evidence="4" id="KW-0862">Zinc</keyword>
<feature type="compositionally biased region" description="Polar residues" evidence="10">
    <location>
        <begin position="575"/>
        <end position="585"/>
    </location>
</feature>
<dbReference type="Pfam" id="PF14570">
    <property type="entry name" value="zf-RING_4"/>
    <property type="match status" value="1"/>
</dbReference>
<keyword evidence="13" id="KW-0808">Transferase</keyword>
<evidence type="ECO:0000256" key="6">
    <source>
        <dbReference type="ARBA" id="ARBA00023054"/>
    </source>
</evidence>
<feature type="region of interest" description="Disordered" evidence="10">
    <location>
        <begin position="452"/>
        <end position="481"/>
    </location>
</feature>
<dbReference type="PANTHER" id="PTHR12603:SF0">
    <property type="entry name" value="CCR4-NOT TRANSCRIPTION COMPLEX SUBUNIT 4"/>
    <property type="match status" value="1"/>
</dbReference>
<feature type="region of interest" description="Disordered" evidence="10">
    <location>
        <begin position="325"/>
        <end position="364"/>
    </location>
</feature>
<dbReference type="InterPro" id="IPR039780">
    <property type="entry name" value="Mot2"/>
</dbReference>
<dbReference type="GO" id="GO:0016567">
    <property type="term" value="P:protein ubiquitination"/>
    <property type="evidence" value="ECO:0007669"/>
    <property type="project" value="TreeGrafter"/>
</dbReference>
<dbReference type="GO" id="GO:0061630">
    <property type="term" value="F:ubiquitin protein ligase activity"/>
    <property type="evidence" value="ECO:0007669"/>
    <property type="project" value="UniProtKB-EC"/>
</dbReference>
<feature type="region of interest" description="Disordered" evidence="10">
    <location>
        <begin position="575"/>
        <end position="607"/>
    </location>
</feature>
<evidence type="ECO:0000256" key="9">
    <source>
        <dbReference type="PROSITE-ProRule" id="PRU00176"/>
    </source>
</evidence>
<keyword evidence="5 9" id="KW-0694">RNA-binding</keyword>
<sequence length="814" mass="82591">MSDDDNEICPLCCEELDLSDKQFYPCKCGYQVCMWCWHRIKETESGLCPACRTPYGDDPHEFSAVDMEEVLKANKEKALAEKRERERLRAMRDQEAREKLAAGSVAPIAPGSANFASALASAGGLGGAGGGGSSFGMFDGADLVAALGSGGGTGSKGPPEPPKDRSTLATMRVIRRNLVYAVGLPPSIATEEILRRPEYFGQYGKISKIVINRNHNPGDTRRASASAYVTFAHKEDTLACVLALDGFYHDGRNVRASYGTSKYCSAFIKTVRCNNPDCTYLHHMGDTEDTFTKQEIQAGYVTSGRDVMARQQQIMAQQAALLGGTGKKKVGGGGPSGTGKNATNPVFPPPTYDEPLPKKPVSQRGQPAIIMNRAQSVGPSAASIVAGGGKSSTAPPAAHTLLTPLKRGTSMPPAKPVGVTSPSADLTPAELLALEKEKKEALAQQQRELAQKAKAAATVAPSSPSHSSIGSGASRGEISTISSKTTNTVIIGGSSSSGEMGPGSLGGSNLMGSPLLGGGFTSGSLGGMGSIAPPPSAMDFGSATGSGVLGGQPLNAGLIGGTSLGAPPGNSFQLDSLLGSTSNHSGGDKWGAIGGGPSQNNTIGGSAALSSGGLWEGEDKRFNPAPIGPRNGGLSNGPSADVGGVSLFGTNQNGFSSGGGGSSALASMLGIELPTGSGSLREASGTSLFGPPGQAPIGGLDTAPNSNRPSVIGSNPRGGMQPIGAPGGGRAVNNGFSGGVGAIGGGNNNDVALLQSLLPGVNITSGNTYRQSAQQQPVGVGGLNQTSDLWIGGNNNNNNAGASQEQQQRGNGIW</sequence>
<keyword evidence="14" id="KW-1185">Reference proteome</keyword>
<dbReference type="InterPro" id="IPR000504">
    <property type="entry name" value="RRM_dom"/>
</dbReference>
<organism evidence="13 14">
    <name type="scientific">Skeletonema marinoi</name>
    <dbReference type="NCBI Taxonomy" id="267567"/>
    <lineage>
        <taxon>Eukaryota</taxon>
        <taxon>Sar</taxon>
        <taxon>Stramenopiles</taxon>
        <taxon>Ochrophyta</taxon>
        <taxon>Bacillariophyta</taxon>
        <taxon>Coscinodiscophyceae</taxon>
        <taxon>Thalassiosirophycidae</taxon>
        <taxon>Thalassiosirales</taxon>
        <taxon>Skeletonemataceae</taxon>
        <taxon>Skeletonema</taxon>
        <taxon>Skeletonema marinoi-dohrnii complex</taxon>
    </lineage>
</organism>
<evidence type="ECO:0000259" key="11">
    <source>
        <dbReference type="PROSITE" id="PS50089"/>
    </source>
</evidence>
<dbReference type="SMART" id="SM00360">
    <property type="entry name" value="RRM"/>
    <property type="match status" value="1"/>
</dbReference>
<dbReference type="InterPro" id="IPR013083">
    <property type="entry name" value="Znf_RING/FYVE/PHD"/>
</dbReference>
<comment type="subcellular location">
    <subcellularLocation>
        <location evidence="1">Nucleus</location>
    </subcellularLocation>
</comment>
<dbReference type="Proteomes" id="UP001224775">
    <property type="component" value="Unassembled WGS sequence"/>
</dbReference>
<feature type="compositionally biased region" description="Polar residues" evidence="10">
    <location>
        <begin position="803"/>
        <end position="814"/>
    </location>
</feature>
<dbReference type="AlphaFoldDB" id="A0AAD8Y1C3"/>
<dbReference type="PROSITE" id="PS50102">
    <property type="entry name" value="RRM"/>
    <property type="match status" value="1"/>
</dbReference>
<gene>
    <name evidence="13" type="ORF">QTG54_011883</name>
</gene>
<dbReference type="PANTHER" id="PTHR12603">
    <property type="entry name" value="CCR4-NOT TRANSCRIPTION COMPLEX RELATED"/>
    <property type="match status" value="1"/>
</dbReference>
<evidence type="ECO:0000256" key="7">
    <source>
        <dbReference type="ARBA" id="ARBA00023242"/>
    </source>
</evidence>
<dbReference type="PROSITE" id="PS50089">
    <property type="entry name" value="ZF_RING_2"/>
    <property type="match status" value="1"/>
</dbReference>
<dbReference type="InterPro" id="IPR039515">
    <property type="entry name" value="NOT4_mRING-HC-C4C4"/>
</dbReference>
<protein>
    <submittedName>
        <fullName evidence="13">CCR4-NOT transcription complex subunit 4</fullName>
        <ecNumber evidence="13">2.3.2.27</ecNumber>
    </submittedName>
</protein>
<dbReference type="SMART" id="SM00361">
    <property type="entry name" value="RRM_1"/>
    <property type="match status" value="1"/>
</dbReference>
<evidence type="ECO:0000259" key="12">
    <source>
        <dbReference type="PROSITE" id="PS50102"/>
    </source>
</evidence>
<feature type="region of interest" description="Disordered" evidence="10">
    <location>
        <begin position="403"/>
        <end position="424"/>
    </location>
</feature>
<feature type="compositionally biased region" description="Gly residues" evidence="10">
    <location>
        <begin position="588"/>
        <end position="597"/>
    </location>
</feature>
<evidence type="ECO:0000256" key="5">
    <source>
        <dbReference type="ARBA" id="ARBA00022884"/>
    </source>
</evidence>
<feature type="compositionally biased region" description="Polar residues" evidence="10">
    <location>
        <begin position="703"/>
        <end position="713"/>
    </location>
</feature>
<dbReference type="Pfam" id="PF00076">
    <property type="entry name" value="RRM_1"/>
    <property type="match status" value="1"/>
</dbReference>
<dbReference type="SUPFAM" id="SSF57850">
    <property type="entry name" value="RING/U-box"/>
    <property type="match status" value="1"/>
</dbReference>
<feature type="domain" description="RRM" evidence="12">
    <location>
        <begin position="177"/>
        <end position="261"/>
    </location>
</feature>
<reference evidence="13" key="1">
    <citation type="submission" date="2023-06" db="EMBL/GenBank/DDBJ databases">
        <title>Survivors Of The Sea: Transcriptome response of Skeletonema marinoi to long-term dormancy.</title>
        <authorList>
            <person name="Pinder M.I.M."/>
            <person name="Kourtchenko O."/>
            <person name="Robertson E.K."/>
            <person name="Larsson T."/>
            <person name="Maumus F."/>
            <person name="Osuna-Cruz C.M."/>
            <person name="Vancaester E."/>
            <person name="Stenow R."/>
            <person name="Vandepoele K."/>
            <person name="Ploug H."/>
            <person name="Bruchert V."/>
            <person name="Godhe A."/>
            <person name="Topel M."/>
        </authorList>
    </citation>
    <scope>NUCLEOTIDE SEQUENCE</scope>
    <source>
        <strain evidence="13">R05AC</strain>
    </source>
</reference>
<dbReference type="CDD" id="cd12438">
    <property type="entry name" value="RRM_CNOT4"/>
    <property type="match status" value="1"/>
</dbReference>
<feature type="domain" description="RING-type" evidence="11">
    <location>
        <begin position="9"/>
        <end position="52"/>
    </location>
</feature>
<dbReference type="InterPro" id="IPR012677">
    <property type="entry name" value="Nucleotide-bd_a/b_plait_sf"/>
</dbReference>
<accession>A0AAD8Y1C3</accession>
<comment type="caution">
    <text evidence="13">The sequence shown here is derived from an EMBL/GenBank/DDBJ whole genome shotgun (WGS) entry which is preliminary data.</text>
</comment>
<evidence type="ECO:0000256" key="3">
    <source>
        <dbReference type="ARBA" id="ARBA00022771"/>
    </source>
</evidence>
<keyword evidence="13" id="KW-0012">Acyltransferase</keyword>
<evidence type="ECO:0000256" key="4">
    <source>
        <dbReference type="ARBA" id="ARBA00022833"/>
    </source>
</evidence>
<proteinExistence type="predicted"/>
<evidence type="ECO:0000313" key="13">
    <source>
        <dbReference type="EMBL" id="KAK1737597.1"/>
    </source>
</evidence>
<dbReference type="GO" id="GO:0030014">
    <property type="term" value="C:CCR4-NOT complex"/>
    <property type="evidence" value="ECO:0007669"/>
    <property type="project" value="InterPro"/>
</dbReference>
<evidence type="ECO:0000256" key="2">
    <source>
        <dbReference type="ARBA" id="ARBA00022723"/>
    </source>
</evidence>
<dbReference type="InterPro" id="IPR003954">
    <property type="entry name" value="RRM_euk-type"/>
</dbReference>
<keyword evidence="7" id="KW-0539">Nucleus</keyword>
<keyword evidence="6" id="KW-0175">Coiled coil</keyword>
<keyword evidence="2" id="KW-0479">Metal-binding</keyword>
<keyword evidence="3 8" id="KW-0863">Zinc-finger</keyword>